<dbReference type="AlphaFoldDB" id="A0A0T5P9P1"/>
<accession>A0A0T5P9P1</accession>
<dbReference type="Proteomes" id="UP000325785">
    <property type="component" value="Chromosome"/>
</dbReference>
<dbReference type="STRING" id="540747.SAMN04488031_101368"/>
<sequence length="89" mass="10039">MSDTPDITRLKASHGDWIGPEELHDILAEEGYSAGTREQYLKSILTELSKIESDPADNREKREALMREVRNILSQEQGKQGQTPLSDDV</sequence>
<dbReference type="RefSeq" id="WP_057816080.1">
    <property type="nucleotide sequence ID" value="NZ_CAXRJZ010000013.1"/>
</dbReference>
<gene>
    <name evidence="2" type="ORF">RIdsm_02977</name>
    <name evidence="1" type="ORF">XM52_10685</name>
</gene>
<dbReference type="EMBL" id="LAXI01000005">
    <property type="protein sequence ID" value="KRS18009.1"/>
    <property type="molecule type" value="Genomic_DNA"/>
</dbReference>
<dbReference type="OrthoDB" id="7744793at2"/>
<proteinExistence type="predicted"/>
<evidence type="ECO:0000313" key="2">
    <source>
        <dbReference type="EMBL" id="QEW27167.1"/>
    </source>
</evidence>
<name>A0A0T5P9P1_9RHOB</name>
<dbReference type="Proteomes" id="UP000051401">
    <property type="component" value="Unassembled WGS sequence"/>
</dbReference>
<keyword evidence="3" id="KW-1185">Reference proteome</keyword>
<dbReference type="EMBL" id="CP031598">
    <property type="protein sequence ID" value="QEW27167.1"/>
    <property type="molecule type" value="Genomic_DNA"/>
</dbReference>
<evidence type="ECO:0000313" key="4">
    <source>
        <dbReference type="Proteomes" id="UP000325785"/>
    </source>
</evidence>
<dbReference type="PATRIC" id="fig|540747.5.peg.5062"/>
<protein>
    <submittedName>
        <fullName evidence="1">Uncharacterized protein</fullName>
    </submittedName>
</protein>
<reference evidence="2 4" key="2">
    <citation type="submission" date="2018-08" db="EMBL/GenBank/DDBJ databases">
        <title>Genetic Globetrotter - A new plasmid hitch-hiking vast phylogenetic and geographic distances.</title>
        <authorList>
            <person name="Vollmers J."/>
            <person name="Petersen J."/>
        </authorList>
    </citation>
    <scope>NUCLEOTIDE SEQUENCE [LARGE SCALE GENOMIC DNA]</scope>
    <source>
        <strain evidence="2 4">DSM 26383</strain>
    </source>
</reference>
<dbReference type="KEGG" id="rid:RIdsm_02977"/>
<reference evidence="1 3" key="1">
    <citation type="submission" date="2015-04" db="EMBL/GenBank/DDBJ databases">
        <title>The draft genome sequence of Roseovarius indicus B108T.</title>
        <authorList>
            <person name="Li G."/>
            <person name="Lai Q."/>
            <person name="Shao Z."/>
            <person name="Yan P."/>
        </authorList>
    </citation>
    <scope>NUCLEOTIDE SEQUENCE [LARGE SCALE GENOMIC DNA]</scope>
    <source>
        <strain evidence="1 3">B108</strain>
    </source>
</reference>
<evidence type="ECO:0000313" key="3">
    <source>
        <dbReference type="Proteomes" id="UP000051401"/>
    </source>
</evidence>
<evidence type="ECO:0000313" key="1">
    <source>
        <dbReference type="EMBL" id="KRS18009.1"/>
    </source>
</evidence>
<organism evidence="1 3">
    <name type="scientific">Roseovarius indicus</name>
    <dbReference type="NCBI Taxonomy" id="540747"/>
    <lineage>
        <taxon>Bacteria</taxon>
        <taxon>Pseudomonadati</taxon>
        <taxon>Pseudomonadota</taxon>
        <taxon>Alphaproteobacteria</taxon>
        <taxon>Rhodobacterales</taxon>
        <taxon>Roseobacteraceae</taxon>
        <taxon>Roseovarius</taxon>
    </lineage>
</organism>